<reference evidence="3 4" key="2">
    <citation type="journal article" date="2010" name="J. Bacteriol.">
        <title>Complete genome sequence of Methanothermobacter marburgensis, a methanoarchaeon model organism.</title>
        <authorList>
            <person name="Liesegang H."/>
            <person name="Kaster A.K."/>
            <person name="Wiezer A."/>
            <person name="Goenrich M."/>
            <person name="Wollherr A."/>
            <person name="Seedorf H."/>
            <person name="Gottschalk G."/>
            <person name="Thauer R.K."/>
        </authorList>
    </citation>
    <scope>NUCLEOTIDE SEQUENCE [LARGE SCALE GENOMIC DNA]</scope>
    <source>
        <strain evidence="4">ATCC BAA-927 / DSM 2133 / JCM 14651 / NBRC 100331 / OCM 82 / Marburg</strain>
    </source>
</reference>
<protein>
    <recommendedName>
        <fullName evidence="2">HEPN domain-containing protein</fullName>
    </recommendedName>
</protein>
<dbReference type="PANTHER" id="PTHR36565:SF1">
    <property type="entry name" value="UPF0332 PROTEIN TM_1000"/>
    <property type="match status" value="1"/>
</dbReference>
<organism evidence="3 4">
    <name type="scientific">Methanothermobacter marburgensis (strain ATCC BAA-927 / DSM 2133 / JCM 14651 / NBRC 100331 / OCM 82 / Marburg)</name>
    <name type="common">Methanobacterium thermoautotrophicum</name>
    <dbReference type="NCBI Taxonomy" id="79929"/>
    <lineage>
        <taxon>Archaea</taxon>
        <taxon>Methanobacteriati</taxon>
        <taxon>Methanobacteriota</taxon>
        <taxon>Methanomada group</taxon>
        <taxon>Methanobacteria</taxon>
        <taxon>Methanobacteriales</taxon>
        <taxon>Methanobacteriaceae</taxon>
        <taxon>Methanothermobacter</taxon>
    </lineage>
</organism>
<dbReference type="STRING" id="79929.MTBMA_c05420"/>
<dbReference type="PANTHER" id="PTHR36565">
    <property type="entry name" value="UPF0332 PROTEIN TM_1000"/>
    <property type="match status" value="1"/>
</dbReference>
<reference key="1">
    <citation type="submission" date="2009-08" db="EMBL/GenBank/DDBJ databases">
        <title>The genome sequence of Methanothermobacter marburgensis.</title>
        <authorList>
            <person name="Kaster A."/>
            <person name="Seedorf H."/>
            <person name="Goenrich M."/>
            <person name="Wiezer A."/>
            <person name="Liesegang H."/>
            <person name="Thauer R."/>
            <person name="Gottschalk G."/>
        </authorList>
    </citation>
    <scope>NUCLEOTIDE SEQUENCE</scope>
    <source>
        <strain>Marburg</strain>
    </source>
</reference>
<dbReference type="HOGENOM" id="CLU_151247_1_0_2"/>
<dbReference type="Proteomes" id="UP000000345">
    <property type="component" value="Chromosome"/>
</dbReference>
<dbReference type="EMBL" id="CP001710">
    <property type="protein sequence ID" value="ADL58137.1"/>
    <property type="molecule type" value="Genomic_DNA"/>
</dbReference>
<dbReference type="InterPro" id="IPR007842">
    <property type="entry name" value="HEPN_dom"/>
</dbReference>
<evidence type="ECO:0000259" key="2">
    <source>
        <dbReference type="Pfam" id="PF05168"/>
    </source>
</evidence>
<dbReference type="GeneID" id="43708571"/>
<dbReference type="AlphaFoldDB" id="D9PV89"/>
<evidence type="ECO:0000256" key="1">
    <source>
        <dbReference type="ARBA" id="ARBA00038248"/>
    </source>
</evidence>
<keyword evidence="4" id="KW-1185">Reference proteome</keyword>
<dbReference type="SUPFAM" id="SSF81593">
    <property type="entry name" value="Nucleotidyltransferase substrate binding subunit/domain"/>
    <property type="match status" value="1"/>
</dbReference>
<dbReference type="Gene3D" id="1.20.120.330">
    <property type="entry name" value="Nucleotidyltransferases domain 2"/>
    <property type="match status" value="1"/>
</dbReference>
<dbReference type="InterPro" id="IPR052226">
    <property type="entry name" value="UPF0332_toxin"/>
</dbReference>
<sequence>MGDEEILMEKAVRKLEAARTLCEHGFYGDAVSRAYYAMFFAARALLSRRNIYPKTHRGLISQFGLKFVKNGGFQKEIFDILLRAYEDREEADYGILSEIDQKEAIIIIKGALKFVEECKTFR</sequence>
<comment type="similarity">
    <text evidence="1">Belongs to the UPF0332 family.</text>
</comment>
<feature type="domain" description="HEPN" evidence="2">
    <location>
        <begin position="5"/>
        <end position="119"/>
    </location>
</feature>
<evidence type="ECO:0000313" key="3">
    <source>
        <dbReference type="EMBL" id="ADL58137.1"/>
    </source>
</evidence>
<proteinExistence type="inferred from homology"/>
<name>D9PV89_METTM</name>
<dbReference type="Pfam" id="PF05168">
    <property type="entry name" value="HEPN"/>
    <property type="match status" value="1"/>
</dbReference>
<gene>
    <name evidence="3" type="ordered locus">MTBMA_c05420</name>
</gene>
<dbReference type="RefSeq" id="WP_013295361.1">
    <property type="nucleotide sequence ID" value="NC_014408.1"/>
</dbReference>
<accession>D9PV89</accession>
<dbReference type="KEGG" id="mmg:MTBMA_c05420"/>
<dbReference type="PaxDb" id="79929-MTBMA_c05420"/>
<evidence type="ECO:0000313" key="4">
    <source>
        <dbReference type="Proteomes" id="UP000000345"/>
    </source>
</evidence>
<dbReference type="OrthoDB" id="78331at2157"/>